<dbReference type="Pfam" id="PF09580">
    <property type="entry name" value="Spore_YhcN_YlaJ"/>
    <property type="match status" value="1"/>
</dbReference>
<keyword evidence="2" id="KW-0732">Signal</keyword>
<evidence type="ECO:0000256" key="1">
    <source>
        <dbReference type="SAM" id="MobiDB-lite"/>
    </source>
</evidence>
<evidence type="ECO:0000313" key="4">
    <source>
        <dbReference type="Proteomes" id="UP001597343"/>
    </source>
</evidence>
<protein>
    <submittedName>
        <fullName evidence="3">YhcN/YlaJ family sporulation lipoprotein</fullName>
    </submittedName>
</protein>
<accession>A0ABW4ZS82</accession>
<evidence type="ECO:0000256" key="2">
    <source>
        <dbReference type="SAM" id="SignalP"/>
    </source>
</evidence>
<proteinExistence type="predicted"/>
<feature type="chain" id="PRO_5046873355" evidence="2">
    <location>
        <begin position="22"/>
        <end position="185"/>
    </location>
</feature>
<dbReference type="PROSITE" id="PS51257">
    <property type="entry name" value="PROKAR_LIPOPROTEIN"/>
    <property type="match status" value="1"/>
</dbReference>
<reference evidence="4" key="1">
    <citation type="journal article" date="2019" name="Int. J. Syst. Evol. Microbiol.">
        <title>The Global Catalogue of Microorganisms (GCM) 10K type strain sequencing project: providing services to taxonomists for standard genome sequencing and annotation.</title>
        <authorList>
            <consortium name="The Broad Institute Genomics Platform"/>
            <consortium name="The Broad Institute Genome Sequencing Center for Infectious Disease"/>
            <person name="Wu L."/>
            <person name="Ma J."/>
        </authorList>
    </citation>
    <scope>NUCLEOTIDE SEQUENCE [LARGE SCALE GENOMIC DNA]</scope>
    <source>
        <strain evidence="4">CGMCC 1.13574</strain>
    </source>
</reference>
<gene>
    <name evidence="3" type="ORF">ACFSOY_02185</name>
</gene>
<organism evidence="3 4">
    <name type="scientific">Tumebacillus lipolyticus</name>
    <dbReference type="NCBI Taxonomy" id="1280370"/>
    <lineage>
        <taxon>Bacteria</taxon>
        <taxon>Bacillati</taxon>
        <taxon>Bacillota</taxon>
        <taxon>Bacilli</taxon>
        <taxon>Bacillales</taxon>
        <taxon>Alicyclobacillaceae</taxon>
        <taxon>Tumebacillus</taxon>
    </lineage>
</organism>
<dbReference type="RefSeq" id="WP_386043889.1">
    <property type="nucleotide sequence ID" value="NZ_JBHUIO010000002.1"/>
</dbReference>
<feature type="signal peptide" evidence="2">
    <location>
        <begin position="1"/>
        <end position="21"/>
    </location>
</feature>
<feature type="compositionally biased region" description="Polar residues" evidence="1">
    <location>
        <begin position="38"/>
        <end position="56"/>
    </location>
</feature>
<dbReference type="EMBL" id="JBHUIO010000002">
    <property type="protein sequence ID" value="MFD2168827.1"/>
    <property type="molecule type" value="Genomic_DNA"/>
</dbReference>
<dbReference type="Proteomes" id="UP001597343">
    <property type="component" value="Unassembled WGS sequence"/>
</dbReference>
<feature type="region of interest" description="Disordered" evidence="1">
    <location>
        <begin position="28"/>
        <end position="56"/>
    </location>
</feature>
<evidence type="ECO:0000313" key="3">
    <source>
        <dbReference type="EMBL" id="MFD2168827.1"/>
    </source>
</evidence>
<keyword evidence="3" id="KW-0449">Lipoprotein</keyword>
<sequence>MRVKSLAAGWLALLLAFSLVGCGKQGALPERGVGEAPTRSTPAEKTPNRQQVNETRSPNYQVRAPQINVAGGQGQQTAEQQAKVIAETVTRIQGVERASVLVAGKTALVGIDLKSNITGSMIDSIKFSVKEAVERSGNGYRAVVSADLDTVTRARALIRDVQSGKPVEGISNEIADIVSRLIPEM</sequence>
<dbReference type="InterPro" id="IPR014247">
    <property type="entry name" value="Spore_lipoprot_YhcN/YlaJ"/>
</dbReference>
<keyword evidence="4" id="KW-1185">Reference proteome</keyword>
<comment type="caution">
    <text evidence="3">The sequence shown here is derived from an EMBL/GenBank/DDBJ whole genome shotgun (WGS) entry which is preliminary data.</text>
</comment>
<dbReference type="InterPro" id="IPR019076">
    <property type="entry name" value="Spore_lipoprot_YhcN/YlaJ-like"/>
</dbReference>
<name>A0ABW4ZS82_9BACL</name>
<dbReference type="NCBIfam" id="TIGR02898">
    <property type="entry name" value="spore_YhcN_YlaJ"/>
    <property type="match status" value="1"/>
</dbReference>